<geneLocation type="plasmid" evidence="2 3">
    <name>lp28-2</name>
</geneLocation>
<proteinExistence type="predicted"/>
<dbReference type="Proteomes" id="UP000005216">
    <property type="component" value="Plasmid lp28-2"/>
</dbReference>
<dbReference type="PATRIC" id="fig|390236.22.peg.1208"/>
<keyword evidence="2" id="KW-0614">Plasmid</keyword>
<gene>
    <name evidence="2" type="ordered locus">BafPKo_G0030</name>
</gene>
<evidence type="ECO:0000313" key="3">
    <source>
        <dbReference type="Proteomes" id="UP000005216"/>
    </source>
</evidence>
<reference evidence="2 3" key="1">
    <citation type="journal article" date="2011" name="J. Bacteriol.">
        <title>Whole-genome sequences of two Borrelia afzelii and two Borrelia garinii Lyme disease agent isolates.</title>
        <authorList>
            <person name="Casjens S.R."/>
            <person name="Mongodin E.F."/>
            <person name="Qiu W.-G."/>
            <person name="Dunn J.J."/>
            <person name="Luft B.J."/>
            <person name="Fraser-Liggett C.M."/>
            <person name="Schutzer S.E."/>
        </authorList>
    </citation>
    <scope>NUCLEOTIDE SEQUENCE [LARGE SCALE GENOMIC DNA]</scope>
    <source>
        <strain evidence="2 3">PKo</strain>
    </source>
</reference>
<keyword evidence="1" id="KW-0472">Membrane</keyword>
<dbReference type="AlphaFoldDB" id="Q0SKV1"/>
<dbReference type="HOGENOM" id="CLU_3180847_0_0_12"/>
<keyword evidence="1" id="KW-0812">Transmembrane</keyword>
<keyword evidence="3" id="KW-1185">Reference proteome</keyword>
<keyword evidence="1" id="KW-1133">Transmembrane helix</keyword>
<dbReference type="EMBL" id="CP002943">
    <property type="protein sequence ID" value="AEL70428.1"/>
    <property type="molecule type" value="Genomic_DNA"/>
</dbReference>
<name>Q0SKV1_BORAP</name>
<accession>Q0SKV1</accession>
<evidence type="ECO:0000256" key="1">
    <source>
        <dbReference type="SAM" id="Phobius"/>
    </source>
</evidence>
<sequence>MCTEVKFLTNIGFIIATFLFKFLFPLTYNDETNNSEETDNLLVETL</sequence>
<dbReference type="KEGG" id="bafz:BafPKo_G0030"/>
<evidence type="ECO:0000313" key="2">
    <source>
        <dbReference type="EMBL" id="AEL70428.1"/>
    </source>
</evidence>
<protein>
    <submittedName>
        <fullName evidence="2">Uncharacterized protein</fullName>
    </submittedName>
</protein>
<organism evidence="2 3">
    <name type="scientific">Borreliella afzelii (strain PKo)</name>
    <name type="common">Borrelia afzelii</name>
    <dbReference type="NCBI Taxonomy" id="390236"/>
    <lineage>
        <taxon>Bacteria</taxon>
        <taxon>Pseudomonadati</taxon>
        <taxon>Spirochaetota</taxon>
        <taxon>Spirochaetia</taxon>
        <taxon>Spirochaetales</taxon>
        <taxon>Borreliaceae</taxon>
        <taxon>Borreliella</taxon>
    </lineage>
</organism>
<feature type="transmembrane region" description="Helical" evidence="1">
    <location>
        <begin position="7"/>
        <end position="28"/>
    </location>
</feature>